<reference evidence="1" key="1">
    <citation type="submission" date="2019-08" db="EMBL/GenBank/DDBJ databases">
        <title>Genome sequence of Clostridiales bacterium MT110.</title>
        <authorList>
            <person name="Cao J."/>
        </authorList>
    </citation>
    <scope>NUCLEOTIDE SEQUENCE</scope>
    <source>
        <strain evidence="1">MT110</strain>
    </source>
</reference>
<dbReference type="Proteomes" id="UP000594014">
    <property type="component" value="Chromosome"/>
</dbReference>
<sequence>MKARKDKRLRKYDEESYSALIKYFLSYYQLYFPFYWGWMPSFYYPETPVSSNLPNETKERET</sequence>
<gene>
    <name evidence="1" type="ORF">FRZ06_21405</name>
</gene>
<dbReference type="EMBL" id="CP042469">
    <property type="protein sequence ID" value="QOX65721.1"/>
    <property type="molecule type" value="Genomic_DNA"/>
</dbReference>
<name>A0ACD1AH99_9FIRM</name>
<evidence type="ECO:0000313" key="2">
    <source>
        <dbReference type="Proteomes" id="UP000594014"/>
    </source>
</evidence>
<keyword evidence="2" id="KW-1185">Reference proteome</keyword>
<protein>
    <submittedName>
        <fullName evidence="1">Uncharacterized protein</fullName>
    </submittedName>
</protein>
<organism evidence="1 2">
    <name type="scientific">Anoxybacterium hadale</name>
    <dbReference type="NCBI Taxonomy" id="3408580"/>
    <lineage>
        <taxon>Bacteria</taxon>
        <taxon>Bacillati</taxon>
        <taxon>Bacillota</taxon>
        <taxon>Clostridia</taxon>
        <taxon>Peptostreptococcales</taxon>
        <taxon>Anaerovoracaceae</taxon>
        <taxon>Anoxybacterium</taxon>
    </lineage>
</organism>
<accession>A0ACD1AH99</accession>
<proteinExistence type="predicted"/>
<evidence type="ECO:0000313" key="1">
    <source>
        <dbReference type="EMBL" id="QOX65721.1"/>
    </source>
</evidence>